<evidence type="ECO:0000313" key="4">
    <source>
        <dbReference type="Proteomes" id="UP000229385"/>
    </source>
</evidence>
<feature type="compositionally biased region" description="Basic and acidic residues" evidence="2">
    <location>
        <begin position="142"/>
        <end position="160"/>
    </location>
</feature>
<organism evidence="3 4">
    <name type="scientific">Candidatus Uhrbacteria bacterium CG_4_9_14_3_um_filter_50_9</name>
    <dbReference type="NCBI Taxonomy" id="1975035"/>
    <lineage>
        <taxon>Bacteria</taxon>
        <taxon>Candidatus Uhriibacteriota</taxon>
    </lineage>
</organism>
<evidence type="ECO:0000256" key="1">
    <source>
        <dbReference type="SAM" id="Coils"/>
    </source>
</evidence>
<reference evidence="4" key="1">
    <citation type="submission" date="2017-09" db="EMBL/GenBank/DDBJ databases">
        <title>Depth-based differentiation of microbial function through sediment-hosted aquifers and enrichment of novel symbionts in the deep terrestrial subsurface.</title>
        <authorList>
            <person name="Probst A.J."/>
            <person name="Ladd B."/>
            <person name="Jarett J.K."/>
            <person name="Geller-Mcgrath D.E."/>
            <person name="Sieber C.M.K."/>
            <person name="Emerson J.B."/>
            <person name="Anantharaman K."/>
            <person name="Thomas B.C."/>
            <person name="Malmstrom R."/>
            <person name="Stieglmeier M."/>
            <person name="Klingl A."/>
            <person name="Woyke T."/>
            <person name="Ryan C.M."/>
            <person name="Banfield J.F."/>
        </authorList>
    </citation>
    <scope>NUCLEOTIDE SEQUENCE [LARGE SCALE GENOMIC DNA]</scope>
</reference>
<name>A0A2M7XCE3_9BACT</name>
<keyword evidence="1" id="KW-0175">Coiled coil</keyword>
<evidence type="ECO:0000313" key="3">
    <source>
        <dbReference type="EMBL" id="PJA45560.1"/>
    </source>
</evidence>
<proteinExistence type="predicted"/>
<gene>
    <name evidence="3" type="ORF">CO174_02525</name>
</gene>
<feature type="region of interest" description="Disordered" evidence="2">
    <location>
        <begin position="142"/>
        <end position="161"/>
    </location>
</feature>
<sequence length="431" mass="49940">MSDILKYIPEGRGEALGRVKEPVRKRLEKKGDIEKELKQYDSIKQEIDGYSLELDTARLRLGVLRRMADTQPVTDALIEKSEEGVRELQGRIKRVEAMLGEVNVRASMLAVEHILLHGDVDGSAELLRDIVREYQESVEQKKAENDQKLEELENSRDEAKSQIQQRTEGILALAEEVSIPTAPKLQPYDIGSLERGDRDYQSQMYSVDDWVGTMSKRIGSSRDIERALTDAERILDIATRPFKVALDIQGPKLDFSIDDILEKKVDQQLDEHLQQVTNERDAHAKTKPTNVLWLRNGAVETWAREENRLDRIVSDTERHVRSQKDWLEEQRRNYNEAQKRLIEYTKRQETLKKFEILSKDLRSSVETYLNTRHDAQYYGNGGYRHQNWAELKGESERVQQMLEALTQDVDHPLYEQAKKDVEAIRASLSEE</sequence>
<dbReference type="EMBL" id="PFWU01000030">
    <property type="protein sequence ID" value="PJA45560.1"/>
    <property type="molecule type" value="Genomic_DNA"/>
</dbReference>
<protein>
    <submittedName>
        <fullName evidence="3">Uncharacterized protein</fullName>
    </submittedName>
</protein>
<accession>A0A2M7XCE3</accession>
<evidence type="ECO:0000256" key="2">
    <source>
        <dbReference type="SAM" id="MobiDB-lite"/>
    </source>
</evidence>
<comment type="caution">
    <text evidence="3">The sequence shown here is derived from an EMBL/GenBank/DDBJ whole genome shotgun (WGS) entry which is preliminary data.</text>
</comment>
<feature type="coiled-coil region" evidence="1">
    <location>
        <begin position="33"/>
        <end position="98"/>
    </location>
</feature>
<dbReference type="Proteomes" id="UP000229385">
    <property type="component" value="Unassembled WGS sequence"/>
</dbReference>
<dbReference type="AlphaFoldDB" id="A0A2M7XCE3"/>